<dbReference type="Proteomes" id="UP000887565">
    <property type="component" value="Unplaced"/>
</dbReference>
<evidence type="ECO:0000313" key="1">
    <source>
        <dbReference type="Proteomes" id="UP000887565"/>
    </source>
</evidence>
<dbReference type="AlphaFoldDB" id="A0A915KT34"/>
<keyword evidence="1" id="KW-1185">Reference proteome</keyword>
<dbReference type="WBParaSite" id="nRc.2.0.1.t41641-RA">
    <property type="protein sequence ID" value="nRc.2.0.1.t41641-RA"/>
    <property type="gene ID" value="nRc.2.0.1.g41641"/>
</dbReference>
<organism evidence="1 2">
    <name type="scientific">Romanomermis culicivorax</name>
    <name type="common">Nematode worm</name>
    <dbReference type="NCBI Taxonomy" id="13658"/>
    <lineage>
        <taxon>Eukaryota</taxon>
        <taxon>Metazoa</taxon>
        <taxon>Ecdysozoa</taxon>
        <taxon>Nematoda</taxon>
        <taxon>Enoplea</taxon>
        <taxon>Dorylaimia</taxon>
        <taxon>Mermithida</taxon>
        <taxon>Mermithoidea</taxon>
        <taxon>Mermithidae</taxon>
        <taxon>Romanomermis</taxon>
    </lineage>
</organism>
<name>A0A915KT34_ROMCU</name>
<sequence>MSKLQEELARISYKMAKQAEGEATVAENVEGQLREQGIQLQRQPQLMLPASTPQPAIQANTVWDQTGSFVQNQSQSNSHNVMATSRADVNDESKLIRVKCKNLILGSIIHVDKQTHQEKVKSKDLAHVKYGRQVMDLENRLLENYPKMVPFYIN</sequence>
<proteinExistence type="predicted"/>
<accession>A0A915KT34</accession>
<protein>
    <submittedName>
        <fullName evidence="2">Uncharacterized protein</fullName>
    </submittedName>
</protein>
<reference evidence="2" key="1">
    <citation type="submission" date="2022-11" db="UniProtKB">
        <authorList>
            <consortium name="WormBaseParasite"/>
        </authorList>
    </citation>
    <scope>IDENTIFICATION</scope>
</reference>
<evidence type="ECO:0000313" key="2">
    <source>
        <dbReference type="WBParaSite" id="nRc.2.0.1.t41641-RA"/>
    </source>
</evidence>